<dbReference type="PANTHER" id="PTHR43649:SF12">
    <property type="entry name" value="DIACETYLCHITOBIOSE BINDING PROTEIN DASA"/>
    <property type="match status" value="1"/>
</dbReference>
<protein>
    <recommendedName>
        <fullName evidence="2">ABC transporter substrate-binding protein</fullName>
    </recommendedName>
</protein>
<gene>
    <name evidence="1" type="ORF">METZ01_LOCUS88752</name>
</gene>
<proteinExistence type="predicted"/>
<dbReference type="SUPFAM" id="SSF53850">
    <property type="entry name" value="Periplasmic binding protein-like II"/>
    <property type="match status" value="1"/>
</dbReference>
<dbReference type="PANTHER" id="PTHR43649">
    <property type="entry name" value="ARABINOSE-BINDING PROTEIN-RELATED"/>
    <property type="match status" value="1"/>
</dbReference>
<reference evidence="1" key="1">
    <citation type="submission" date="2018-05" db="EMBL/GenBank/DDBJ databases">
        <authorList>
            <person name="Lanie J.A."/>
            <person name="Ng W.-L."/>
            <person name="Kazmierczak K.M."/>
            <person name="Andrzejewski T.M."/>
            <person name="Davidsen T.M."/>
            <person name="Wayne K.J."/>
            <person name="Tettelin H."/>
            <person name="Glass J.I."/>
            <person name="Rusch D."/>
            <person name="Podicherti R."/>
            <person name="Tsui H.-C.T."/>
            <person name="Winkler M.E."/>
        </authorList>
    </citation>
    <scope>NUCLEOTIDE SEQUENCE</scope>
</reference>
<dbReference type="Gene3D" id="3.40.190.10">
    <property type="entry name" value="Periplasmic binding protein-like II"/>
    <property type="match status" value="2"/>
</dbReference>
<dbReference type="InterPro" id="IPR050490">
    <property type="entry name" value="Bact_solute-bd_prot1"/>
</dbReference>
<dbReference type="Pfam" id="PF01547">
    <property type="entry name" value="SBP_bac_1"/>
    <property type="match status" value="1"/>
</dbReference>
<dbReference type="InterPro" id="IPR006059">
    <property type="entry name" value="SBP"/>
</dbReference>
<sequence>MFNNFLFAKEITISWPSIWVAKDSKAKVISQLVNEFNQANSGKIKVVLEDQTDYDLYAQKLTAQLATGKLPDIFTIGTELRDIFYRSNKGLNFVPYLDFDSNWKSRFPGNALNSNKKDGKIYMLPYEIFVTPVIYNKKLLKNAGYESFPKSYKEFIKMCKAIKKTGKICSSQMTNKNAWTSMLWYSQILASAGGPDIYNKGLDDPAYLKAAEIMREMYRYTSSDAVGATAAVSAGHFLNERSAVFMNGPWFIKRYKTEGIPGLYDNLVIAPAPMVEGGKGGMGGYIGGRQSSLAAGKQTDKNKEKAIVKFLKWLTKPENVARLSYDSGAMFIIKTELPDDMDRLFKAMSKQAGDAPYVAPTFLNGINSLSIAREFPQALSALVLDEASPKDFVQMLKDAK</sequence>
<evidence type="ECO:0000313" key="1">
    <source>
        <dbReference type="EMBL" id="SVA35898.1"/>
    </source>
</evidence>
<evidence type="ECO:0008006" key="2">
    <source>
        <dbReference type="Google" id="ProtNLM"/>
    </source>
</evidence>
<name>A0A381V805_9ZZZZ</name>
<dbReference type="AlphaFoldDB" id="A0A381V805"/>
<organism evidence="1">
    <name type="scientific">marine metagenome</name>
    <dbReference type="NCBI Taxonomy" id="408172"/>
    <lineage>
        <taxon>unclassified sequences</taxon>
        <taxon>metagenomes</taxon>
        <taxon>ecological metagenomes</taxon>
    </lineage>
</organism>
<dbReference type="EMBL" id="UINC01007970">
    <property type="protein sequence ID" value="SVA35898.1"/>
    <property type="molecule type" value="Genomic_DNA"/>
</dbReference>
<accession>A0A381V805</accession>